<name>A0A846XU79_9NOCA</name>
<dbReference type="PROSITE" id="PS00398">
    <property type="entry name" value="RECOMBINASES_2"/>
    <property type="match status" value="1"/>
</dbReference>
<evidence type="ECO:0000256" key="6">
    <source>
        <dbReference type="PROSITE-ProRule" id="PRU10137"/>
    </source>
</evidence>
<keyword evidence="2" id="KW-0229">DNA integration</keyword>
<dbReference type="Gene3D" id="1.10.10.60">
    <property type="entry name" value="Homeodomain-like"/>
    <property type="match status" value="1"/>
</dbReference>
<dbReference type="SUPFAM" id="SSF53041">
    <property type="entry name" value="Resolvase-like"/>
    <property type="match status" value="1"/>
</dbReference>
<dbReference type="Proteomes" id="UP000565711">
    <property type="component" value="Unassembled WGS sequence"/>
</dbReference>
<dbReference type="EMBL" id="JAAXOP010000003">
    <property type="protein sequence ID" value="NKY50177.1"/>
    <property type="molecule type" value="Genomic_DNA"/>
</dbReference>
<dbReference type="InterPro" id="IPR036162">
    <property type="entry name" value="Resolvase-like_N_sf"/>
</dbReference>
<evidence type="ECO:0000256" key="5">
    <source>
        <dbReference type="PIRSR" id="PIRSR606118-50"/>
    </source>
</evidence>
<gene>
    <name evidence="8" type="ORF">HGA08_08150</name>
</gene>
<dbReference type="PANTHER" id="PTHR30461">
    <property type="entry name" value="DNA-INVERTASE FROM LAMBDOID PROPHAGE"/>
    <property type="match status" value="1"/>
</dbReference>
<dbReference type="GO" id="GO:0003677">
    <property type="term" value="F:DNA binding"/>
    <property type="evidence" value="ECO:0007669"/>
    <property type="project" value="UniProtKB-KW"/>
</dbReference>
<dbReference type="CDD" id="cd00569">
    <property type="entry name" value="HTH_Hin_like"/>
    <property type="match status" value="1"/>
</dbReference>
<dbReference type="PROSITE" id="PS00397">
    <property type="entry name" value="RECOMBINASES_1"/>
    <property type="match status" value="1"/>
</dbReference>
<dbReference type="PANTHER" id="PTHR30461:SF26">
    <property type="entry name" value="RESOLVASE HOMOLOG YNEB"/>
    <property type="match status" value="1"/>
</dbReference>
<reference evidence="8 9" key="1">
    <citation type="submission" date="2020-04" db="EMBL/GenBank/DDBJ databases">
        <title>MicrobeNet Type strains.</title>
        <authorList>
            <person name="Nicholson A.C."/>
        </authorList>
    </citation>
    <scope>NUCLEOTIDE SEQUENCE [LARGE SCALE GENOMIC DNA]</scope>
    <source>
        <strain evidence="8 9">JCM 12354</strain>
    </source>
</reference>
<proteinExistence type="inferred from homology"/>
<dbReference type="Gene3D" id="3.40.50.1390">
    <property type="entry name" value="Resolvase, N-terminal catalytic domain"/>
    <property type="match status" value="1"/>
</dbReference>
<dbReference type="SUPFAM" id="SSF46689">
    <property type="entry name" value="Homeodomain-like"/>
    <property type="match status" value="1"/>
</dbReference>
<evidence type="ECO:0000256" key="1">
    <source>
        <dbReference type="ARBA" id="ARBA00009913"/>
    </source>
</evidence>
<dbReference type="PROSITE" id="PS51736">
    <property type="entry name" value="RECOMBINASES_3"/>
    <property type="match status" value="1"/>
</dbReference>
<dbReference type="CDD" id="cd03768">
    <property type="entry name" value="SR_ResInv"/>
    <property type="match status" value="1"/>
</dbReference>
<evidence type="ECO:0000256" key="4">
    <source>
        <dbReference type="ARBA" id="ARBA00023172"/>
    </source>
</evidence>
<evidence type="ECO:0000313" key="8">
    <source>
        <dbReference type="EMBL" id="NKY50177.1"/>
    </source>
</evidence>
<comment type="similarity">
    <text evidence="1">Belongs to the site-specific recombinase resolvase family.</text>
</comment>
<accession>A0A846XU79</accession>
<feature type="active site" description="O-(5'-phospho-DNA)-serine intermediate" evidence="5 6">
    <location>
        <position position="13"/>
    </location>
</feature>
<evidence type="ECO:0000313" key="9">
    <source>
        <dbReference type="Proteomes" id="UP000565711"/>
    </source>
</evidence>
<organism evidence="8 9">
    <name type="scientific">Nocardia vermiculata</name>
    <dbReference type="NCBI Taxonomy" id="257274"/>
    <lineage>
        <taxon>Bacteria</taxon>
        <taxon>Bacillati</taxon>
        <taxon>Actinomycetota</taxon>
        <taxon>Actinomycetes</taxon>
        <taxon>Mycobacteriales</taxon>
        <taxon>Nocardiaceae</taxon>
        <taxon>Nocardia</taxon>
    </lineage>
</organism>
<evidence type="ECO:0000259" key="7">
    <source>
        <dbReference type="PROSITE" id="PS51736"/>
    </source>
</evidence>
<dbReference type="SMART" id="SM00857">
    <property type="entry name" value="Resolvase"/>
    <property type="match status" value="1"/>
</dbReference>
<dbReference type="AlphaFoldDB" id="A0A846XU79"/>
<dbReference type="Pfam" id="PF02796">
    <property type="entry name" value="HTH_7"/>
    <property type="match status" value="1"/>
</dbReference>
<protein>
    <submittedName>
        <fullName evidence="8">Recombinase family protein</fullName>
    </submittedName>
</protein>
<evidence type="ECO:0000256" key="2">
    <source>
        <dbReference type="ARBA" id="ARBA00022908"/>
    </source>
</evidence>
<dbReference type="InterPro" id="IPR050639">
    <property type="entry name" value="SSR_resolvase"/>
</dbReference>
<keyword evidence="9" id="KW-1185">Reference proteome</keyword>
<dbReference type="InterPro" id="IPR009057">
    <property type="entry name" value="Homeodomain-like_sf"/>
</dbReference>
<sequence length="198" mass="22055">MRKGHSVGYVRVSTEDQNTARQFDGLDKELDGLGLDKVFTDHASGKDTNRPELRACLDYLREGDDLVVYSMDRLARSLVDLRRTVDELTGRGVTVRFIRENLTFTSDESDPCAMLMLSVMGAVAEFERAIILERQREGIAVAKRAGKYKGRKPALSPEQAAAVVARMDAGESPSALAREFEVSRKTIYNVRNQQQAAN</sequence>
<dbReference type="InterPro" id="IPR006120">
    <property type="entry name" value="Resolvase_HTH_dom"/>
</dbReference>
<keyword evidence="3" id="KW-0238">DNA-binding</keyword>
<evidence type="ECO:0000256" key="3">
    <source>
        <dbReference type="ARBA" id="ARBA00023125"/>
    </source>
</evidence>
<dbReference type="GO" id="GO:0015074">
    <property type="term" value="P:DNA integration"/>
    <property type="evidence" value="ECO:0007669"/>
    <property type="project" value="UniProtKB-KW"/>
</dbReference>
<comment type="caution">
    <text evidence="8">The sequence shown here is derived from an EMBL/GenBank/DDBJ whole genome shotgun (WGS) entry which is preliminary data.</text>
</comment>
<feature type="domain" description="Resolvase/invertase-type recombinase catalytic" evidence="7">
    <location>
        <begin position="5"/>
        <end position="146"/>
    </location>
</feature>
<dbReference type="GO" id="GO:0000150">
    <property type="term" value="F:DNA strand exchange activity"/>
    <property type="evidence" value="ECO:0007669"/>
    <property type="project" value="InterPro"/>
</dbReference>
<keyword evidence="4" id="KW-0233">DNA recombination</keyword>
<dbReference type="Pfam" id="PF00239">
    <property type="entry name" value="Resolvase"/>
    <property type="match status" value="1"/>
</dbReference>
<dbReference type="InterPro" id="IPR006118">
    <property type="entry name" value="Recombinase_CS"/>
</dbReference>
<dbReference type="InterPro" id="IPR006119">
    <property type="entry name" value="Resolv_N"/>
</dbReference>